<gene>
    <name evidence="2" type="ORF">C1SCF055_LOCUS18217</name>
</gene>
<evidence type="ECO:0000313" key="4">
    <source>
        <dbReference type="Proteomes" id="UP001152797"/>
    </source>
</evidence>
<dbReference type="EMBL" id="CAMXCT010001572">
    <property type="protein sequence ID" value="CAI3991295.1"/>
    <property type="molecule type" value="Genomic_DNA"/>
</dbReference>
<evidence type="ECO:0000256" key="1">
    <source>
        <dbReference type="SAM" id="MobiDB-lite"/>
    </source>
</evidence>
<proteinExistence type="predicted"/>
<reference evidence="2" key="1">
    <citation type="submission" date="2022-10" db="EMBL/GenBank/DDBJ databases">
        <authorList>
            <person name="Chen Y."/>
            <person name="Dougan E. K."/>
            <person name="Chan C."/>
            <person name="Rhodes N."/>
            <person name="Thang M."/>
        </authorList>
    </citation>
    <scope>NUCLEOTIDE SEQUENCE</scope>
</reference>
<keyword evidence="4" id="KW-1185">Reference proteome</keyword>
<comment type="caution">
    <text evidence="2">The sequence shown here is derived from an EMBL/GenBank/DDBJ whole genome shotgun (WGS) entry which is preliminary data.</text>
</comment>
<feature type="region of interest" description="Disordered" evidence="1">
    <location>
        <begin position="104"/>
        <end position="127"/>
    </location>
</feature>
<sequence>MTTEQQINEQEELLKEMILISGRPTASWISSACKLVWQKCDSELLSKFSKCMATCSQFCFSKALQATSGAKLSPAVKRLVKVINQSSSRPLACGDKLVRKLKRERSDASDKAAGSPAKKMPTQSSSSTMPAVADVQSLYALAGVSIGKTSASSKTANATASSVDGVLISSEEEKEDSTVKLPTMDQPAGKAWFDAKRGCVVRGIPGEAGAVEEATMSPGDSGFLVATFPGESGFETGIPNSLISLAKRFPFSQQGQRQSQGQS</sequence>
<evidence type="ECO:0000313" key="2">
    <source>
        <dbReference type="EMBL" id="CAI3991295.1"/>
    </source>
</evidence>
<dbReference type="EMBL" id="CAMXCT030001572">
    <property type="protein sequence ID" value="CAL4778607.1"/>
    <property type="molecule type" value="Genomic_DNA"/>
</dbReference>
<reference evidence="3 4" key="2">
    <citation type="submission" date="2024-05" db="EMBL/GenBank/DDBJ databases">
        <authorList>
            <person name="Chen Y."/>
            <person name="Shah S."/>
            <person name="Dougan E. K."/>
            <person name="Thang M."/>
            <person name="Chan C."/>
        </authorList>
    </citation>
    <scope>NUCLEOTIDE SEQUENCE [LARGE SCALE GENOMIC DNA]</scope>
</reference>
<organism evidence="2">
    <name type="scientific">Cladocopium goreaui</name>
    <dbReference type="NCBI Taxonomy" id="2562237"/>
    <lineage>
        <taxon>Eukaryota</taxon>
        <taxon>Sar</taxon>
        <taxon>Alveolata</taxon>
        <taxon>Dinophyceae</taxon>
        <taxon>Suessiales</taxon>
        <taxon>Symbiodiniaceae</taxon>
        <taxon>Cladocopium</taxon>
    </lineage>
</organism>
<dbReference type="EMBL" id="CAMXCT020001572">
    <property type="protein sequence ID" value="CAL1144670.1"/>
    <property type="molecule type" value="Genomic_DNA"/>
</dbReference>
<dbReference type="Proteomes" id="UP001152797">
    <property type="component" value="Unassembled WGS sequence"/>
</dbReference>
<dbReference type="AlphaFoldDB" id="A0A9P1FYF9"/>
<evidence type="ECO:0000313" key="3">
    <source>
        <dbReference type="EMBL" id="CAL4778607.1"/>
    </source>
</evidence>
<accession>A0A9P1FYF9</accession>
<name>A0A9P1FYF9_9DINO</name>
<protein>
    <submittedName>
        <fullName evidence="2">Uncharacterized protein</fullName>
    </submittedName>
</protein>